<comment type="caution">
    <text evidence="2">The sequence shown here is derived from an EMBL/GenBank/DDBJ whole genome shotgun (WGS) entry which is preliminary data.</text>
</comment>
<name>A0AAW0SGF5_SCYPA</name>
<evidence type="ECO:0000313" key="3">
    <source>
        <dbReference type="Proteomes" id="UP001487740"/>
    </source>
</evidence>
<dbReference type="AlphaFoldDB" id="A0AAW0SGF5"/>
<dbReference type="Proteomes" id="UP001487740">
    <property type="component" value="Unassembled WGS sequence"/>
</dbReference>
<evidence type="ECO:0000313" key="2">
    <source>
        <dbReference type="EMBL" id="KAK8374084.1"/>
    </source>
</evidence>
<keyword evidence="3" id="KW-1185">Reference proteome</keyword>
<reference evidence="2 3" key="1">
    <citation type="submission" date="2023-03" db="EMBL/GenBank/DDBJ databases">
        <title>High-quality genome of Scylla paramamosain provides insights in environmental adaptation.</title>
        <authorList>
            <person name="Zhang L."/>
        </authorList>
    </citation>
    <scope>NUCLEOTIDE SEQUENCE [LARGE SCALE GENOMIC DNA]</scope>
    <source>
        <strain evidence="2">LZ_2023a</strain>
        <tissue evidence="2">Muscle</tissue>
    </source>
</reference>
<dbReference type="EMBL" id="JARAKH010000646">
    <property type="protein sequence ID" value="KAK8374084.1"/>
    <property type="molecule type" value="Genomic_DNA"/>
</dbReference>
<feature type="region of interest" description="Disordered" evidence="1">
    <location>
        <begin position="37"/>
        <end position="152"/>
    </location>
</feature>
<sequence length="152" mass="16861">MEELCSSDVVDGFDKISDVYLSVLKALVTRLTQATLDTPRRSQTTPDRVPRVPNQSFNPDSPKEVPKLDISSFPLVSPRLTKKDPVVRNQSSFPGSPQKVPRFRSPQSLHNYPSLPSVETLGSSPAGKDRVSTVPQCCLLRNTPKDETETRQ</sequence>
<evidence type="ECO:0000256" key="1">
    <source>
        <dbReference type="SAM" id="MobiDB-lite"/>
    </source>
</evidence>
<proteinExistence type="predicted"/>
<feature type="compositionally biased region" description="Basic and acidic residues" evidence="1">
    <location>
        <begin position="143"/>
        <end position="152"/>
    </location>
</feature>
<protein>
    <submittedName>
        <fullName evidence="2">Uncharacterized protein</fullName>
    </submittedName>
</protein>
<feature type="compositionally biased region" description="Polar residues" evidence="1">
    <location>
        <begin position="37"/>
        <end position="46"/>
    </location>
</feature>
<gene>
    <name evidence="2" type="ORF">O3P69_012505</name>
</gene>
<organism evidence="2 3">
    <name type="scientific">Scylla paramamosain</name>
    <name type="common">Mud crab</name>
    <dbReference type="NCBI Taxonomy" id="85552"/>
    <lineage>
        <taxon>Eukaryota</taxon>
        <taxon>Metazoa</taxon>
        <taxon>Ecdysozoa</taxon>
        <taxon>Arthropoda</taxon>
        <taxon>Crustacea</taxon>
        <taxon>Multicrustacea</taxon>
        <taxon>Malacostraca</taxon>
        <taxon>Eumalacostraca</taxon>
        <taxon>Eucarida</taxon>
        <taxon>Decapoda</taxon>
        <taxon>Pleocyemata</taxon>
        <taxon>Brachyura</taxon>
        <taxon>Eubrachyura</taxon>
        <taxon>Portunoidea</taxon>
        <taxon>Portunidae</taxon>
        <taxon>Portuninae</taxon>
        <taxon>Scylla</taxon>
    </lineage>
</organism>
<accession>A0AAW0SGF5</accession>